<dbReference type="OrthoDB" id="5599552at2759"/>
<dbReference type="AlphaFoldDB" id="A0A9N8PB53"/>
<protein>
    <submittedName>
        <fullName evidence="2">Uncharacterized protein</fullName>
    </submittedName>
</protein>
<gene>
    <name evidence="2" type="ORF">AWRI4233_LOCUS2419</name>
</gene>
<feature type="compositionally biased region" description="Polar residues" evidence="1">
    <location>
        <begin position="188"/>
        <end position="200"/>
    </location>
</feature>
<feature type="compositionally biased region" description="Polar residues" evidence="1">
    <location>
        <begin position="46"/>
        <end position="63"/>
    </location>
</feature>
<evidence type="ECO:0000313" key="2">
    <source>
        <dbReference type="EMBL" id="CAD0089592.1"/>
    </source>
</evidence>
<sequence>MAQHSQTSPSTPFQGPAAAMYIPSSGSLQGPSTYSTEHDPVAMARQHTQTHSAASPASSTRSGLIQAAPAYSMQQQPLQQQPYGALPENQQFEYQHFRQPAYQPLPPQTLLQQPSSNPNHEVGRHPSLGNPIDLRSTQQPSPYMPQSHPSLAIRPQQPGQPFASAQQQHQQYQTDLGNPYQTPGGVTYPTTQAPDQSRSY</sequence>
<accession>A0A9N8PB53</accession>
<comment type="caution">
    <text evidence="2">The sequence shown here is derived from an EMBL/GenBank/DDBJ whole genome shotgun (WGS) entry which is preliminary data.</text>
</comment>
<proteinExistence type="predicted"/>
<organism evidence="2 3">
    <name type="scientific">Aureobasidium mustum</name>
    <dbReference type="NCBI Taxonomy" id="2773714"/>
    <lineage>
        <taxon>Eukaryota</taxon>
        <taxon>Fungi</taxon>
        <taxon>Dikarya</taxon>
        <taxon>Ascomycota</taxon>
        <taxon>Pezizomycotina</taxon>
        <taxon>Dothideomycetes</taxon>
        <taxon>Dothideomycetidae</taxon>
        <taxon>Dothideales</taxon>
        <taxon>Saccotheciaceae</taxon>
        <taxon>Aureobasidium</taxon>
    </lineage>
</organism>
<feature type="region of interest" description="Disordered" evidence="1">
    <location>
        <begin position="1"/>
        <end position="200"/>
    </location>
</feature>
<reference evidence="2" key="1">
    <citation type="submission" date="2020-06" db="EMBL/GenBank/DDBJ databases">
        <authorList>
            <person name="Onetto C."/>
        </authorList>
    </citation>
    <scope>NUCLEOTIDE SEQUENCE</scope>
</reference>
<dbReference type="EMBL" id="CAIJEO010000003">
    <property type="protein sequence ID" value="CAD0089592.1"/>
    <property type="molecule type" value="Genomic_DNA"/>
</dbReference>
<dbReference type="Proteomes" id="UP000714618">
    <property type="component" value="Unassembled WGS sequence"/>
</dbReference>
<feature type="compositionally biased region" description="Polar residues" evidence="1">
    <location>
        <begin position="24"/>
        <end position="35"/>
    </location>
</feature>
<name>A0A9N8PB53_9PEZI</name>
<feature type="compositionally biased region" description="Polar residues" evidence="1">
    <location>
        <begin position="1"/>
        <end position="13"/>
    </location>
</feature>
<keyword evidence="3" id="KW-1185">Reference proteome</keyword>
<evidence type="ECO:0000256" key="1">
    <source>
        <dbReference type="SAM" id="MobiDB-lite"/>
    </source>
</evidence>
<evidence type="ECO:0000313" key="3">
    <source>
        <dbReference type="Proteomes" id="UP000714618"/>
    </source>
</evidence>